<feature type="domain" description="Protein kinase" evidence="1">
    <location>
        <begin position="198"/>
        <end position="583"/>
    </location>
</feature>
<dbReference type="PROSITE" id="PS50011">
    <property type="entry name" value="PROTEIN_KINASE_DOM"/>
    <property type="match status" value="1"/>
</dbReference>
<dbReference type="SMART" id="SM00220">
    <property type="entry name" value="S_TKc"/>
    <property type="match status" value="1"/>
</dbReference>
<gene>
    <name evidence="2" type="ORF">HETSPECPRED_008687</name>
</gene>
<evidence type="ECO:0000313" key="3">
    <source>
        <dbReference type="Proteomes" id="UP000664521"/>
    </source>
</evidence>
<dbReference type="PANTHER" id="PTHR44167:SF18">
    <property type="entry name" value="PROTEIN KINASE DOMAIN-CONTAINING PROTEIN"/>
    <property type="match status" value="1"/>
</dbReference>
<proteinExistence type="predicted"/>
<dbReference type="GO" id="GO:0005634">
    <property type="term" value="C:nucleus"/>
    <property type="evidence" value="ECO:0007669"/>
    <property type="project" value="TreeGrafter"/>
</dbReference>
<accession>A0A8H3G2D7</accession>
<sequence length="624" mass="71024">MNTEAIIKDFQGVLKRCTKVAVCGRHFILVEKLQKWLRTAKDPSDPERTTHLDLLLQVAFPTRVLPGSLVDPNALLPGDNCCLLIFCILQQIGCVKALPFFSRIGNVDRLLPLRPDSVRDTFQAACKDDRDLQAKSSSLIDELLKLQYQYSPAKFNLYQGADWDDEHKVVPICEKKSINKRGGTAELWQIAVPEEFVGHTLRDISSGSRFKVSAGKDIDPEWVSWMQRHLFSLQKLFVLVSRFDETLLTAFKHYQFVLKSFHAVNYQLYKNEMDALRGLKDHEGMVRWLADYKKIETPGAAAVHAIAERSDQPSENATYNILLEYGEMDFSNYFYEIEPPVQPSDIQGFWRSVFAVADALKGIHNLEVKDAGIKMEFHGWHSDIKPDNIMYVERRVKTRESLAVLNTSEPMRTEKAFKLADPGFAKFDRKPQVESREVPKQILEGGTETYGAPEYPGRSSSPVSQAIDIWSLGCVFSLAATWVTLGLRGIHQFQGVREHVLKQRALAASQNQGTKTSQGDHFHDGHQVLEDVTQWHQLLRTSLRKTDSITSQVLDLVDDRMLLRSPEQRITATELCSKLSLMLQKTPDNNLTRMPSAIISFLGEFAFNRDIRRSFSIERPLRIT</sequence>
<dbReference type="AlphaFoldDB" id="A0A8H3G2D7"/>
<evidence type="ECO:0000313" key="2">
    <source>
        <dbReference type="EMBL" id="CAF9933524.1"/>
    </source>
</evidence>
<reference evidence="2" key="1">
    <citation type="submission" date="2021-03" db="EMBL/GenBank/DDBJ databases">
        <authorList>
            <person name="Tagirdzhanova G."/>
        </authorList>
    </citation>
    <scope>NUCLEOTIDE SEQUENCE</scope>
</reference>
<dbReference type="InterPro" id="IPR011009">
    <property type="entry name" value="Kinase-like_dom_sf"/>
</dbReference>
<dbReference type="GO" id="GO:0005524">
    <property type="term" value="F:ATP binding"/>
    <property type="evidence" value="ECO:0007669"/>
    <property type="project" value="InterPro"/>
</dbReference>
<dbReference type="Gene3D" id="1.10.510.10">
    <property type="entry name" value="Transferase(Phosphotransferase) domain 1"/>
    <property type="match status" value="1"/>
</dbReference>
<protein>
    <recommendedName>
        <fullName evidence="1">Protein kinase domain-containing protein</fullName>
    </recommendedName>
</protein>
<dbReference type="Proteomes" id="UP000664521">
    <property type="component" value="Unassembled WGS sequence"/>
</dbReference>
<dbReference type="InterPro" id="IPR000719">
    <property type="entry name" value="Prot_kinase_dom"/>
</dbReference>
<dbReference type="EMBL" id="CAJPDS010000068">
    <property type="protein sequence ID" value="CAF9933524.1"/>
    <property type="molecule type" value="Genomic_DNA"/>
</dbReference>
<dbReference type="PANTHER" id="PTHR44167">
    <property type="entry name" value="OVARIAN-SPECIFIC SERINE/THREONINE-PROTEIN KINASE LOK-RELATED"/>
    <property type="match status" value="1"/>
</dbReference>
<dbReference type="SUPFAM" id="SSF56112">
    <property type="entry name" value="Protein kinase-like (PK-like)"/>
    <property type="match status" value="1"/>
</dbReference>
<dbReference type="OrthoDB" id="5986190at2759"/>
<dbReference type="GO" id="GO:0044773">
    <property type="term" value="P:mitotic DNA damage checkpoint signaling"/>
    <property type="evidence" value="ECO:0007669"/>
    <property type="project" value="TreeGrafter"/>
</dbReference>
<name>A0A8H3G2D7_9LECA</name>
<evidence type="ECO:0000259" key="1">
    <source>
        <dbReference type="PROSITE" id="PS50011"/>
    </source>
</evidence>
<dbReference type="Pfam" id="PF00069">
    <property type="entry name" value="Pkinase"/>
    <property type="match status" value="1"/>
</dbReference>
<dbReference type="GO" id="GO:0004674">
    <property type="term" value="F:protein serine/threonine kinase activity"/>
    <property type="evidence" value="ECO:0007669"/>
    <property type="project" value="TreeGrafter"/>
</dbReference>
<dbReference type="GO" id="GO:0005737">
    <property type="term" value="C:cytoplasm"/>
    <property type="evidence" value="ECO:0007669"/>
    <property type="project" value="TreeGrafter"/>
</dbReference>
<comment type="caution">
    <text evidence="2">The sequence shown here is derived from an EMBL/GenBank/DDBJ whole genome shotgun (WGS) entry which is preliminary data.</text>
</comment>
<organism evidence="2 3">
    <name type="scientific">Heterodermia speciosa</name>
    <dbReference type="NCBI Taxonomy" id="116794"/>
    <lineage>
        <taxon>Eukaryota</taxon>
        <taxon>Fungi</taxon>
        <taxon>Dikarya</taxon>
        <taxon>Ascomycota</taxon>
        <taxon>Pezizomycotina</taxon>
        <taxon>Lecanoromycetes</taxon>
        <taxon>OSLEUM clade</taxon>
        <taxon>Lecanoromycetidae</taxon>
        <taxon>Caliciales</taxon>
        <taxon>Physciaceae</taxon>
        <taxon>Heterodermia</taxon>
    </lineage>
</organism>
<keyword evidence="3" id="KW-1185">Reference proteome</keyword>